<dbReference type="RefSeq" id="WP_219202590.1">
    <property type="nucleotide sequence ID" value="NZ_JAHWQX010000003.1"/>
</dbReference>
<reference evidence="5" key="1">
    <citation type="submission" date="2021-07" db="EMBL/GenBank/DDBJ databases">
        <title>Pseudohoeflea marina sp. nov. a polyhydroxyalcanoate-producing bacterium.</title>
        <authorList>
            <person name="Zheng W."/>
            <person name="Yu S."/>
            <person name="Huang Y."/>
        </authorList>
    </citation>
    <scope>NUCLEOTIDE SEQUENCE</scope>
    <source>
        <strain evidence="5">DP4N28-3</strain>
    </source>
</reference>
<keyword evidence="2 3" id="KW-1133">Transmembrane helix</keyword>
<sequence length="231" mass="25004">MIRVLLIVVALAVLAAAVRWIIGARPERVAQALRYFGVGLLTLVGGVLLFTGKAFLGMPILSGAVLLLRHSVKKARATRRPGQKSRVYADALMMELDLDSGEINGMVLKGSRNGSELNELTDQELLALHAEMAAWPESRELLETYLDRRIADWRDGPDAQAGAGLGTPPGSGPMTEQEAYEILGLAPGAAETEIRQAHRRLMKRVHPDTGGSAALASRLNAAKDFLLRRHV</sequence>
<dbReference type="SMART" id="SM00271">
    <property type="entry name" value="DnaJ"/>
    <property type="match status" value="1"/>
</dbReference>
<dbReference type="Pfam" id="PF00226">
    <property type="entry name" value="DnaJ"/>
    <property type="match status" value="1"/>
</dbReference>
<proteinExistence type="predicted"/>
<feature type="transmembrane region" description="Helical" evidence="3">
    <location>
        <begin position="35"/>
        <end position="68"/>
    </location>
</feature>
<protein>
    <submittedName>
        <fullName evidence="5">DnaJ domain-containing protein</fullName>
    </submittedName>
</protein>
<keyword evidence="6" id="KW-1185">Reference proteome</keyword>
<dbReference type="PANTHER" id="PTHR12763:SF28">
    <property type="entry name" value="GEO10507P1-RELATED"/>
    <property type="match status" value="1"/>
</dbReference>
<dbReference type="Proteomes" id="UP001430804">
    <property type="component" value="Unassembled WGS sequence"/>
</dbReference>
<evidence type="ECO:0000256" key="1">
    <source>
        <dbReference type="ARBA" id="ARBA00022692"/>
    </source>
</evidence>
<dbReference type="PANTHER" id="PTHR12763">
    <property type="match status" value="1"/>
</dbReference>
<feature type="domain" description="J" evidence="4">
    <location>
        <begin position="178"/>
        <end position="231"/>
    </location>
</feature>
<gene>
    <name evidence="5" type="ORF">KY465_14615</name>
</gene>
<dbReference type="PROSITE" id="PS50076">
    <property type="entry name" value="DNAJ_2"/>
    <property type="match status" value="1"/>
</dbReference>
<dbReference type="CDD" id="cd06257">
    <property type="entry name" value="DnaJ"/>
    <property type="match status" value="1"/>
</dbReference>
<keyword evidence="3" id="KW-0472">Membrane</keyword>
<comment type="caution">
    <text evidence="5">The sequence shown here is derived from an EMBL/GenBank/DDBJ whole genome shotgun (WGS) entry which is preliminary data.</text>
</comment>
<dbReference type="EMBL" id="JAHWQX010000003">
    <property type="protein sequence ID" value="MBW3098514.1"/>
    <property type="molecule type" value="Genomic_DNA"/>
</dbReference>
<evidence type="ECO:0000256" key="3">
    <source>
        <dbReference type="SAM" id="Phobius"/>
    </source>
</evidence>
<evidence type="ECO:0000256" key="2">
    <source>
        <dbReference type="ARBA" id="ARBA00022989"/>
    </source>
</evidence>
<evidence type="ECO:0000313" key="5">
    <source>
        <dbReference type="EMBL" id="MBW3098514.1"/>
    </source>
</evidence>
<dbReference type="InterPro" id="IPR001623">
    <property type="entry name" value="DnaJ_domain"/>
</dbReference>
<keyword evidence="1 3" id="KW-0812">Transmembrane</keyword>
<evidence type="ECO:0000259" key="4">
    <source>
        <dbReference type="PROSITE" id="PS50076"/>
    </source>
</evidence>
<name>A0ABS6WRA9_9HYPH</name>
<organism evidence="5 6">
    <name type="scientific">Pseudohoeflea coraliihabitans</name>
    <dbReference type="NCBI Taxonomy" id="2860393"/>
    <lineage>
        <taxon>Bacteria</taxon>
        <taxon>Pseudomonadati</taxon>
        <taxon>Pseudomonadota</taxon>
        <taxon>Alphaproteobacteria</taxon>
        <taxon>Hyphomicrobiales</taxon>
        <taxon>Rhizobiaceae</taxon>
        <taxon>Pseudohoeflea</taxon>
    </lineage>
</organism>
<accession>A0ABS6WRA9</accession>
<evidence type="ECO:0000313" key="6">
    <source>
        <dbReference type="Proteomes" id="UP001430804"/>
    </source>
</evidence>